<dbReference type="Gene3D" id="3.30.1370.160">
    <property type="match status" value="1"/>
</dbReference>
<feature type="domain" description="RNA-binding S4" evidence="2">
    <location>
        <begin position="185"/>
        <end position="242"/>
    </location>
</feature>
<dbReference type="OrthoDB" id="9812787at2"/>
<gene>
    <name evidence="3" type="ORF">TICRE_22940</name>
</gene>
<dbReference type="PROSITE" id="PS50889">
    <property type="entry name" value="S4"/>
    <property type="match status" value="1"/>
</dbReference>
<accession>A0A1U7M2Z9</accession>
<keyword evidence="1" id="KW-0694">RNA-binding</keyword>
<dbReference type="Gene3D" id="3.30.70.330">
    <property type="match status" value="1"/>
</dbReference>
<dbReference type="AlphaFoldDB" id="A0A1U7M2Z9"/>
<protein>
    <submittedName>
        <fullName evidence="3">S4 domain protein</fullName>
    </submittedName>
</protein>
<sequence length="261" mass="30440">MYIDKEEYTNHIKDNEKKIKIRKILDQIQIVLNKHMIKTTDFLDPYEIYLAKSVLNRFVDLEYLVDGGYEHSERKIIVIYPNYISKEDIKIPLSSLEITGNLRDIDHKDYLGSILNLGLKREKIGDILVYDHSSIVIVKTEISDFLIYNLEKVKNRNVEISIHNLKNIKDPKVSYKELIKFITSLRLDSVISSTFNLSRKESMNIINSGSIKVNFEVIEKSSKEIEEGDMISVKGFGRFILHEVRGRSKSDRFICIIRIIL</sequence>
<name>A0A1U7M2Z9_TISCR</name>
<keyword evidence="4" id="KW-1185">Reference proteome</keyword>
<dbReference type="SMART" id="SM00363">
    <property type="entry name" value="S4"/>
    <property type="match status" value="1"/>
</dbReference>
<organism evidence="3 4">
    <name type="scientific">Tissierella creatinophila DSM 6911</name>
    <dbReference type="NCBI Taxonomy" id="1123403"/>
    <lineage>
        <taxon>Bacteria</taxon>
        <taxon>Bacillati</taxon>
        <taxon>Bacillota</taxon>
        <taxon>Tissierellia</taxon>
        <taxon>Tissierellales</taxon>
        <taxon>Tissierellaceae</taxon>
        <taxon>Tissierella</taxon>
    </lineage>
</organism>
<evidence type="ECO:0000259" key="2">
    <source>
        <dbReference type="SMART" id="SM00363"/>
    </source>
</evidence>
<dbReference type="GO" id="GO:0003723">
    <property type="term" value="F:RNA binding"/>
    <property type="evidence" value="ECO:0007669"/>
    <property type="project" value="UniProtKB-KW"/>
</dbReference>
<evidence type="ECO:0000313" key="3">
    <source>
        <dbReference type="EMBL" id="OLS01694.1"/>
    </source>
</evidence>
<dbReference type="EMBL" id="LTDM01000064">
    <property type="protein sequence ID" value="OLS01694.1"/>
    <property type="molecule type" value="Genomic_DNA"/>
</dbReference>
<evidence type="ECO:0000313" key="4">
    <source>
        <dbReference type="Proteomes" id="UP000186112"/>
    </source>
</evidence>
<dbReference type="Proteomes" id="UP000186112">
    <property type="component" value="Unassembled WGS sequence"/>
</dbReference>
<comment type="caution">
    <text evidence="3">The sequence shown here is derived from an EMBL/GenBank/DDBJ whole genome shotgun (WGS) entry which is preliminary data.</text>
</comment>
<dbReference type="InterPro" id="IPR002942">
    <property type="entry name" value="S4_RNA-bd"/>
</dbReference>
<dbReference type="CDD" id="cd00165">
    <property type="entry name" value="S4"/>
    <property type="match status" value="1"/>
</dbReference>
<dbReference type="PANTHER" id="PTHR13633:SF3">
    <property type="entry name" value="MITOCHONDRIAL TRANSCRIPTION RESCUE FACTOR 1"/>
    <property type="match status" value="1"/>
</dbReference>
<proteinExistence type="predicted"/>
<dbReference type="Pfam" id="PF01479">
    <property type="entry name" value="S4"/>
    <property type="match status" value="1"/>
</dbReference>
<dbReference type="PANTHER" id="PTHR13633">
    <property type="entry name" value="MITOCHONDRIAL TRANSCRIPTION RESCUE FACTOR 1"/>
    <property type="match status" value="1"/>
</dbReference>
<dbReference type="InterPro" id="IPR040591">
    <property type="entry name" value="RqcP2_RBD"/>
</dbReference>
<dbReference type="InterPro" id="IPR012677">
    <property type="entry name" value="Nucleotide-bd_a/b_plait_sf"/>
</dbReference>
<dbReference type="Pfam" id="PF17774">
    <property type="entry name" value="YlmH_RBD"/>
    <property type="match status" value="1"/>
</dbReference>
<dbReference type="InterPro" id="IPR036986">
    <property type="entry name" value="S4_RNA-bd_sf"/>
</dbReference>
<dbReference type="SUPFAM" id="SSF55174">
    <property type="entry name" value="Alpha-L RNA-binding motif"/>
    <property type="match status" value="1"/>
</dbReference>
<dbReference type="Gene3D" id="3.10.290.10">
    <property type="entry name" value="RNA-binding S4 domain"/>
    <property type="match status" value="1"/>
</dbReference>
<reference evidence="3 4" key="1">
    <citation type="submission" date="2016-02" db="EMBL/GenBank/DDBJ databases">
        <title>Genome sequence of Tissierella creatinophila DSM 6911.</title>
        <authorList>
            <person name="Poehlein A."/>
            <person name="Daniel R."/>
        </authorList>
    </citation>
    <scope>NUCLEOTIDE SEQUENCE [LARGE SCALE GENOMIC DNA]</scope>
    <source>
        <strain evidence="3 4">DSM 6911</strain>
    </source>
</reference>
<dbReference type="RefSeq" id="WP_084191953.1">
    <property type="nucleotide sequence ID" value="NZ_LTDM01000064.1"/>
</dbReference>
<evidence type="ECO:0000256" key="1">
    <source>
        <dbReference type="PROSITE-ProRule" id="PRU00182"/>
    </source>
</evidence>